<proteinExistence type="predicted"/>
<keyword evidence="1" id="KW-0175">Coiled coil</keyword>
<evidence type="ECO:0000256" key="1">
    <source>
        <dbReference type="SAM" id="Coils"/>
    </source>
</evidence>
<accession>A0ABU4WNQ5</accession>
<dbReference type="RefSeq" id="WP_320326442.1">
    <property type="nucleotide sequence ID" value="NZ_JALBUS010000020.1"/>
</dbReference>
<evidence type="ECO:0000313" key="2">
    <source>
        <dbReference type="EMBL" id="MDX8418191.1"/>
    </source>
</evidence>
<keyword evidence="3" id="KW-1185">Reference proteome</keyword>
<feature type="coiled-coil region" evidence="1">
    <location>
        <begin position="235"/>
        <end position="262"/>
    </location>
</feature>
<gene>
    <name evidence="2" type="ORF">MOZ64_10140</name>
</gene>
<reference evidence="2 3" key="1">
    <citation type="submission" date="2022-03" db="EMBL/GenBank/DDBJ databases">
        <title>Novel taxa within the pig intestine.</title>
        <authorList>
            <person name="Wylensek D."/>
            <person name="Bishof K."/>
            <person name="Afrizal A."/>
            <person name="Clavel T."/>
        </authorList>
    </citation>
    <scope>NUCLEOTIDE SEQUENCE [LARGE SCALE GENOMIC DNA]</scope>
    <source>
        <strain evidence="2 3">Cla-KB-P134</strain>
    </source>
</reference>
<name>A0ABU4WNQ5_9FIRM</name>
<evidence type="ECO:0000313" key="3">
    <source>
        <dbReference type="Proteomes" id="UP001285244"/>
    </source>
</evidence>
<protein>
    <submittedName>
        <fullName evidence="2">Uncharacterized protein</fullName>
    </submittedName>
</protein>
<dbReference type="Proteomes" id="UP001285244">
    <property type="component" value="Unassembled WGS sequence"/>
</dbReference>
<sequence length="595" mass="64210">MYTQQNWEIRKSNVEACTRMLAIAGAFAAIGLGTNVMVHADEVNQAPVPLEENLDLESNTTIETTEKQDTKIPASVDHVTQDQAVSTIDDAQDTFAKDVEVAKKSDVIIHQKDTEKVTINDQNATKKTNEMLKELNDAALSVKEAKEAIDIIHADQKALQESTEQMDTIRHDALKLIEENKGKANNLQAKIVLLNLPDKDYTPEYVSLEGLTGQALRDAIHQNQLAYSAAVSQAIANQDKLAASLRQQLETYRQALADYESGESAKKSGVQWTDNTTVVAKTAQKMTGNENVVDFASGSLKDAARYAIQSNALNQNTDAEFNNIFKINGSGSVMVRNTSNGDVQLTFSNIQAPNNTGTYVAIWGKNNGAIAWGVFATYSGTGSSGNTGEGGNTSGGWSGSGRILDFVRSYDFKVETTGEVATFTFNDIDNDQLVSNLGGMESAKNIEAGKNVKHTNAGYSAGSGDVSQSSGNILDSNSVRWSWNQSAKRSFVGSHSTSGNNSSIVAGIFGEDSMIAMQPEEIKLAFEKGVVTPPEIEVSVPKYEVETTITSEQPPVSKISQKQRSVDTGVEMNLFMSEMMTALAALGGVIIKKRI</sequence>
<organism evidence="2 3">
    <name type="scientific">Absicoccus intestinalis</name>
    <dbReference type="NCBI Taxonomy" id="2926319"/>
    <lineage>
        <taxon>Bacteria</taxon>
        <taxon>Bacillati</taxon>
        <taxon>Bacillota</taxon>
        <taxon>Erysipelotrichia</taxon>
        <taxon>Erysipelotrichales</taxon>
        <taxon>Erysipelotrichaceae</taxon>
        <taxon>Absicoccus</taxon>
    </lineage>
</organism>
<dbReference type="EMBL" id="JALBUS010000020">
    <property type="protein sequence ID" value="MDX8418191.1"/>
    <property type="molecule type" value="Genomic_DNA"/>
</dbReference>
<comment type="caution">
    <text evidence="2">The sequence shown here is derived from an EMBL/GenBank/DDBJ whole genome shotgun (WGS) entry which is preliminary data.</text>
</comment>